<dbReference type="EMBL" id="JAJVCN010000001">
    <property type="protein sequence ID" value="MCE7004323.1"/>
    <property type="molecule type" value="Genomic_DNA"/>
</dbReference>
<accession>A0ABS8ZCR1</accession>
<proteinExistence type="inferred from homology"/>
<dbReference type="InterPro" id="IPR036291">
    <property type="entry name" value="NAD(P)-bd_dom_sf"/>
</dbReference>
<reference evidence="3 4" key="1">
    <citation type="submission" date="2021-12" db="EMBL/GenBank/DDBJ databases">
        <title>Genome sequence of Kibdelosporangium philippinense ATCC 49844.</title>
        <authorList>
            <person name="Fedorov E.A."/>
            <person name="Omeragic M."/>
            <person name="Shalygina K.F."/>
            <person name="Maclea K.S."/>
        </authorList>
    </citation>
    <scope>NUCLEOTIDE SEQUENCE [LARGE SCALE GENOMIC DNA]</scope>
    <source>
        <strain evidence="3 4">ATCC 49844</strain>
    </source>
</reference>
<dbReference type="PANTHER" id="PTHR43157">
    <property type="entry name" value="PHOSPHATIDYLINOSITOL-GLYCAN BIOSYNTHESIS CLASS F PROTEIN-RELATED"/>
    <property type="match status" value="1"/>
</dbReference>
<dbReference type="PRINTS" id="PR00080">
    <property type="entry name" value="SDRFAMILY"/>
</dbReference>
<evidence type="ECO:0000256" key="1">
    <source>
        <dbReference type="ARBA" id="ARBA00023002"/>
    </source>
</evidence>
<dbReference type="Pfam" id="PF00106">
    <property type="entry name" value="adh_short"/>
    <property type="match status" value="1"/>
</dbReference>
<dbReference type="Gene3D" id="3.40.50.720">
    <property type="entry name" value="NAD(P)-binding Rossmann-like Domain"/>
    <property type="match status" value="1"/>
</dbReference>
<sequence>MTLVRTALITGATDGIGYETARLLAAEGCAVIVHARSDERGEAALRRLVKDGVNPARLDLAVADFARFTEVATMAHLIADAHPQIDILVNNASTAGDHKRVLTEDGHERTFQVNYLSHYLLTTMLERCLANARIVNVSSTVHRGSNIHWLDLNRNSRYTRGAAYAQSKLAMAMFANALPEFGPVGVKAVSVHPGLGRPSDDAAIVARLCSMRVINGGYYDEHLRLAPTSAEVQDRRSVERLWDVSSQLTGMGSALV</sequence>
<evidence type="ECO:0000313" key="4">
    <source>
        <dbReference type="Proteomes" id="UP001521150"/>
    </source>
</evidence>
<comment type="caution">
    <text evidence="3">The sequence shown here is derived from an EMBL/GenBank/DDBJ whole genome shotgun (WGS) entry which is preliminary data.</text>
</comment>
<evidence type="ECO:0000313" key="3">
    <source>
        <dbReference type="EMBL" id="MCE7004323.1"/>
    </source>
</evidence>
<organism evidence="3 4">
    <name type="scientific">Kibdelosporangium philippinense</name>
    <dbReference type="NCBI Taxonomy" id="211113"/>
    <lineage>
        <taxon>Bacteria</taxon>
        <taxon>Bacillati</taxon>
        <taxon>Actinomycetota</taxon>
        <taxon>Actinomycetes</taxon>
        <taxon>Pseudonocardiales</taxon>
        <taxon>Pseudonocardiaceae</taxon>
        <taxon>Kibdelosporangium</taxon>
    </lineage>
</organism>
<keyword evidence="4" id="KW-1185">Reference proteome</keyword>
<dbReference type="Proteomes" id="UP001521150">
    <property type="component" value="Unassembled WGS sequence"/>
</dbReference>
<comment type="similarity">
    <text evidence="2">Belongs to the short-chain dehydrogenases/reductases (SDR) family.</text>
</comment>
<dbReference type="PANTHER" id="PTHR43157:SF31">
    <property type="entry name" value="PHOSPHATIDYLINOSITOL-GLYCAN BIOSYNTHESIS CLASS F PROTEIN"/>
    <property type="match status" value="1"/>
</dbReference>
<dbReference type="PRINTS" id="PR00081">
    <property type="entry name" value="GDHRDH"/>
</dbReference>
<gene>
    <name evidence="3" type="ORF">LWC34_15980</name>
</gene>
<dbReference type="RefSeq" id="WP_233725848.1">
    <property type="nucleotide sequence ID" value="NZ_JAJVCN010000001.1"/>
</dbReference>
<keyword evidence="1" id="KW-0560">Oxidoreductase</keyword>
<evidence type="ECO:0000256" key="2">
    <source>
        <dbReference type="RuleBase" id="RU000363"/>
    </source>
</evidence>
<dbReference type="InterPro" id="IPR002347">
    <property type="entry name" value="SDR_fam"/>
</dbReference>
<protein>
    <submittedName>
        <fullName evidence="3">SDR family NAD(P)-dependent oxidoreductase</fullName>
    </submittedName>
</protein>
<name>A0ABS8ZCR1_9PSEU</name>
<dbReference type="SUPFAM" id="SSF51735">
    <property type="entry name" value="NAD(P)-binding Rossmann-fold domains"/>
    <property type="match status" value="1"/>
</dbReference>